<keyword evidence="6 12" id="KW-0833">Ubl conjugation pathway</keyword>
<dbReference type="AlphaFoldDB" id="A0A8C7KMH8"/>
<keyword evidence="8 12" id="KW-0788">Thiol protease</keyword>
<dbReference type="PANTHER" id="PTHR21646:SF5">
    <property type="entry name" value="UBIQUITIN CARBOXYL-TERMINAL HYDROLASE-RELATED"/>
    <property type="match status" value="1"/>
</dbReference>
<keyword evidence="7 12" id="KW-0378">Hydrolase</keyword>
<sequence>MDRCKHVGRLRLAPDHSILNPQKWHCVDCNTTESVWACLGCAHVACGRYIEEHALQHFLQHHHPLAIEVNELYVFCYLCDDYVLNDNATGDLKLLRSTLSAIQSQRYEVTTRSGRILRSASAPPDTPQPCGSSELQLRDEDRMFTALWHRRRALMGRVFHTWFSLTEGGKRREEEERQREEEERRRKELRERRKTLKRQLQEALESAPPRKSHRLRRASQRAAAAAAVTPCSTRTPASAQARTAPSPAPRRAPPKQGDSPLKRRPTVTPGVTGLRNLGNTCYMNSILQVLSHLHIFRECFLRLDLTQALELLASAVHGQLVVPSPGGPVSSFPLAQRRGPQVGAGLSGGASRARSMELIQPKEPSSKHISLCHELHTLFQVMWSGKWALVSPFAMLHSVWQLIPAFRGYAQQDAQEFLCELLDKVQHELESTGTHTPPAGVSTGQRHLIKQVLSIVNTIFHGQLLSQVTCLACDHRSNTVEPFWDLSLEFPERYHSNSRESAAQVSCQLTEMLAKFTETEALEGNIYACDQCNSKRRRFSSKPVILTEAQKQLMVHKLPQVLRLHLKRFRWSGRNHREKIGVHVSFDQLLNMEPYCCRDPSPKGSPYSSPAPVGSPTPKHFLYELSAVVMHHGKGFGSGHYTAYCYNKEGRFWVHCNDSKLNVCSVEEVCGAQAYILFYTQRFTQDKDRPL</sequence>
<evidence type="ECO:0000259" key="14">
    <source>
        <dbReference type="PROSITE" id="PS50235"/>
    </source>
</evidence>
<dbReference type="InterPro" id="IPR001607">
    <property type="entry name" value="Znf_UBP"/>
</dbReference>
<dbReference type="GO" id="GO:0008270">
    <property type="term" value="F:zinc ion binding"/>
    <property type="evidence" value="ECO:0007669"/>
    <property type="project" value="UniProtKB-KW"/>
</dbReference>
<reference evidence="16" key="1">
    <citation type="submission" date="2025-08" db="UniProtKB">
        <authorList>
            <consortium name="Ensembl"/>
        </authorList>
    </citation>
    <scope>IDENTIFICATION</scope>
</reference>
<evidence type="ECO:0000256" key="11">
    <source>
        <dbReference type="PROSITE-ProRule" id="PRU00502"/>
    </source>
</evidence>
<dbReference type="SUPFAM" id="SSF54001">
    <property type="entry name" value="Cysteine proteinases"/>
    <property type="match status" value="1"/>
</dbReference>
<dbReference type="FunFam" id="3.30.40.10:FF:000067">
    <property type="entry name" value="Ubiquitinyl hydrolase 1"/>
    <property type="match status" value="1"/>
</dbReference>
<evidence type="ECO:0000256" key="4">
    <source>
        <dbReference type="ARBA" id="ARBA00022723"/>
    </source>
</evidence>
<evidence type="ECO:0000256" key="10">
    <source>
        <dbReference type="ARBA" id="ARBA00023242"/>
    </source>
</evidence>
<dbReference type="Proteomes" id="UP000694557">
    <property type="component" value="Unassembled WGS sequence"/>
</dbReference>
<evidence type="ECO:0000256" key="8">
    <source>
        <dbReference type="ARBA" id="ARBA00022807"/>
    </source>
</evidence>
<keyword evidence="5 11" id="KW-0863">Zinc-finger</keyword>
<evidence type="ECO:0000256" key="9">
    <source>
        <dbReference type="ARBA" id="ARBA00022833"/>
    </source>
</evidence>
<feature type="region of interest" description="Disordered" evidence="13">
    <location>
        <begin position="187"/>
        <end position="271"/>
    </location>
</feature>
<feature type="compositionally biased region" description="Basic residues" evidence="13">
    <location>
        <begin position="210"/>
        <end position="219"/>
    </location>
</feature>
<dbReference type="Ensembl" id="ENSOKIT00005109447.1">
    <property type="protein sequence ID" value="ENSOKIP00005102154.1"/>
    <property type="gene ID" value="ENSOKIG00005044906.1"/>
</dbReference>
<proteinExistence type="inferred from homology"/>
<keyword evidence="10" id="KW-0539">Nucleus</keyword>
<dbReference type="Gene3D" id="3.30.40.10">
    <property type="entry name" value="Zinc/RING finger domain, C3HC4 (zinc finger)"/>
    <property type="match status" value="1"/>
</dbReference>
<evidence type="ECO:0000256" key="5">
    <source>
        <dbReference type="ARBA" id="ARBA00022771"/>
    </source>
</evidence>
<feature type="region of interest" description="Disordered" evidence="13">
    <location>
        <begin position="113"/>
        <end position="134"/>
    </location>
</feature>
<evidence type="ECO:0000256" key="13">
    <source>
        <dbReference type="SAM" id="MobiDB-lite"/>
    </source>
</evidence>
<keyword evidence="17" id="KW-1185">Reference proteome</keyword>
<evidence type="ECO:0000256" key="2">
    <source>
        <dbReference type="ARBA" id="ARBA00004123"/>
    </source>
</evidence>
<feature type="compositionally biased region" description="Low complexity" evidence="13">
    <location>
        <begin position="220"/>
        <end position="245"/>
    </location>
</feature>
<dbReference type="PANTHER" id="PTHR21646">
    <property type="entry name" value="UBIQUITIN CARBOXYL-TERMINAL HYDROLASE"/>
    <property type="match status" value="1"/>
</dbReference>
<dbReference type="Gene3D" id="3.90.70.10">
    <property type="entry name" value="Cysteine proteinases"/>
    <property type="match status" value="1"/>
</dbReference>
<reference evidence="16" key="2">
    <citation type="submission" date="2025-09" db="UniProtKB">
        <authorList>
            <consortium name="Ensembl"/>
        </authorList>
    </citation>
    <scope>IDENTIFICATION</scope>
</reference>
<dbReference type="PROSITE" id="PS50235">
    <property type="entry name" value="USP_3"/>
    <property type="match status" value="1"/>
</dbReference>
<dbReference type="SMART" id="SM00290">
    <property type="entry name" value="ZnF_UBP"/>
    <property type="match status" value="1"/>
</dbReference>
<dbReference type="GeneTree" id="ENSGT00940000160526"/>
<keyword evidence="3 12" id="KW-0645">Protease</keyword>
<dbReference type="GO" id="GO:0005634">
    <property type="term" value="C:nucleus"/>
    <property type="evidence" value="ECO:0007669"/>
    <property type="project" value="UniProtKB-SubCell"/>
</dbReference>
<dbReference type="GO" id="GO:0016579">
    <property type="term" value="P:protein deubiquitination"/>
    <property type="evidence" value="ECO:0007669"/>
    <property type="project" value="InterPro"/>
</dbReference>
<keyword evidence="9" id="KW-0862">Zinc</keyword>
<dbReference type="GO" id="GO:0006508">
    <property type="term" value="P:proteolysis"/>
    <property type="evidence" value="ECO:0007669"/>
    <property type="project" value="UniProtKB-KW"/>
</dbReference>
<feature type="domain" description="USP" evidence="14">
    <location>
        <begin position="272"/>
        <end position="682"/>
    </location>
</feature>
<dbReference type="InterPro" id="IPR038765">
    <property type="entry name" value="Papain-like_cys_pep_sf"/>
</dbReference>
<accession>A0A8C7KMH8</accession>
<dbReference type="PROSITE" id="PS00973">
    <property type="entry name" value="USP_2"/>
    <property type="match status" value="1"/>
</dbReference>
<keyword evidence="4" id="KW-0479">Metal-binding</keyword>
<dbReference type="GO" id="GO:0004843">
    <property type="term" value="F:cysteine-type deubiquitinase activity"/>
    <property type="evidence" value="ECO:0007669"/>
    <property type="project" value="UniProtKB-UniRule"/>
</dbReference>
<comment type="subcellular location">
    <subcellularLocation>
        <location evidence="2">Nucleus</location>
    </subcellularLocation>
</comment>
<organism evidence="16 17">
    <name type="scientific">Oncorhynchus kisutch</name>
    <name type="common">Coho salmon</name>
    <name type="synonym">Salmo kisutch</name>
    <dbReference type="NCBI Taxonomy" id="8019"/>
    <lineage>
        <taxon>Eukaryota</taxon>
        <taxon>Metazoa</taxon>
        <taxon>Chordata</taxon>
        <taxon>Craniata</taxon>
        <taxon>Vertebrata</taxon>
        <taxon>Euteleostomi</taxon>
        <taxon>Actinopterygii</taxon>
        <taxon>Neopterygii</taxon>
        <taxon>Teleostei</taxon>
        <taxon>Protacanthopterygii</taxon>
        <taxon>Salmoniformes</taxon>
        <taxon>Salmonidae</taxon>
        <taxon>Salmoninae</taxon>
        <taxon>Oncorhynchus</taxon>
    </lineage>
</organism>
<evidence type="ECO:0000313" key="16">
    <source>
        <dbReference type="Ensembl" id="ENSOKIP00005102154.1"/>
    </source>
</evidence>
<name>A0A8C7KMH8_ONCKI</name>
<dbReference type="Pfam" id="PF00443">
    <property type="entry name" value="UCH"/>
    <property type="match status" value="1"/>
</dbReference>
<evidence type="ECO:0000256" key="12">
    <source>
        <dbReference type="RuleBase" id="RU366025"/>
    </source>
</evidence>
<dbReference type="SUPFAM" id="SSF57850">
    <property type="entry name" value="RING/U-box"/>
    <property type="match status" value="1"/>
</dbReference>
<dbReference type="Pfam" id="PF02148">
    <property type="entry name" value="zf-UBP"/>
    <property type="match status" value="1"/>
</dbReference>
<evidence type="ECO:0000313" key="17">
    <source>
        <dbReference type="Proteomes" id="UP000694557"/>
    </source>
</evidence>
<evidence type="ECO:0000259" key="15">
    <source>
        <dbReference type="PROSITE" id="PS50271"/>
    </source>
</evidence>
<comment type="catalytic activity">
    <reaction evidence="1 12">
        <text>Thiol-dependent hydrolysis of ester, thioester, amide, peptide and isopeptide bonds formed by the C-terminal Gly of ubiquitin (a 76-residue protein attached to proteins as an intracellular targeting signal).</text>
        <dbReference type="EC" id="3.4.19.12"/>
    </reaction>
</comment>
<evidence type="ECO:0000256" key="3">
    <source>
        <dbReference type="ARBA" id="ARBA00022670"/>
    </source>
</evidence>
<dbReference type="PROSITE" id="PS00972">
    <property type="entry name" value="USP_1"/>
    <property type="match status" value="1"/>
</dbReference>
<dbReference type="InterPro" id="IPR050185">
    <property type="entry name" value="Ub_carboxyl-term_hydrolase"/>
</dbReference>
<dbReference type="InterPro" id="IPR013083">
    <property type="entry name" value="Znf_RING/FYVE/PHD"/>
</dbReference>
<feature type="domain" description="UBP-type" evidence="15">
    <location>
        <begin position="2"/>
        <end position="99"/>
    </location>
</feature>
<dbReference type="PROSITE" id="PS50271">
    <property type="entry name" value="ZF_UBP"/>
    <property type="match status" value="1"/>
</dbReference>
<evidence type="ECO:0000256" key="6">
    <source>
        <dbReference type="ARBA" id="ARBA00022786"/>
    </source>
</evidence>
<evidence type="ECO:0000256" key="1">
    <source>
        <dbReference type="ARBA" id="ARBA00000707"/>
    </source>
</evidence>
<dbReference type="InterPro" id="IPR001394">
    <property type="entry name" value="Peptidase_C19_UCH"/>
</dbReference>
<comment type="similarity">
    <text evidence="12">Belongs to the peptidase C19 family.</text>
</comment>
<dbReference type="EC" id="3.4.19.12" evidence="12"/>
<dbReference type="InterPro" id="IPR018200">
    <property type="entry name" value="USP_CS"/>
</dbReference>
<protein>
    <recommendedName>
        <fullName evidence="12">Ubiquitin carboxyl-terminal hydrolase</fullName>
        <ecNumber evidence="12">3.4.19.12</ecNumber>
    </recommendedName>
</protein>
<dbReference type="InterPro" id="IPR028889">
    <property type="entry name" value="USP"/>
</dbReference>
<gene>
    <name evidence="16" type="primary">USP44</name>
</gene>
<evidence type="ECO:0000256" key="7">
    <source>
        <dbReference type="ARBA" id="ARBA00022801"/>
    </source>
</evidence>